<sequence>MSLCCMCGGPVDFPDAHEDCVLCLGRAHSEAALEGSDCKACEDLPIKILCARLSVARWTLCLPHLLPSSHRLADRRLESSREMVSLGYEEDDIMSTSASDPGAWSEVPSQASCTLTSLDVELMSILTEAVADLELDWAAPEQPSKR</sequence>
<reference evidence="1 2" key="1">
    <citation type="submission" date="2018-03" db="EMBL/GenBank/DDBJ databases">
        <title>Draft genome sequence of Rohu Carp (Labeo rohita).</title>
        <authorList>
            <person name="Das P."/>
            <person name="Kushwaha B."/>
            <person name="Joshi C.G."/>
            <person name="Kumar D."/>
            <person name="Nagpure N.S."/>
            <person name="Sahoo L."/>
            <person name="Das S.P."/>
            <person name="Bit A."/>
            <person name="Patnaik S."/>
            <person name="Meher P.K."/>
            <person name="Jayasankar P."/>
            <person name="Koringa P.G."/>
            <person name="Patel N.V."/>
            <person name="Hinsu A.T."/>
            <person name="Kumar R."/>
            <person name="Pandey M."/>
            <person name="Agarwal S."/>
            <person name="Srivastava S."/>
            <person name="Singh M."/>
            <person name="Iquebal M.A."/>
            <person name="Jaiswal S."/>
            <person name="Angadi U.B."/>
            <person name="Kumar N."/>
            <person name="Raza M."/>
            <person name="Shah T.M."/>
            <person name="Rai A."/>
            <person name="Jena J.K."/>
        </authorList>
    </citation>
    <scope>NUCLEOTIDE SEQUENCE [LARGE SCALE GENOMIC DNA]</scope>
    <source>
        <strain evidence="1">DASCIFA01</strain>
        <tissue evidence="1">Testis</tissue>
    </source>
</reference>
<comment type="caution">
    <text evidence="1">The sequence shown here is derived from an EMBL/GenBank/DDBJ whole genome shotgun (WGS) entry which is preliminary data.</text>
</comment>
<dbReference type="AlphaFoldDB" id="A0A498LCT9"/>
<protein>
    <submittedName>
        <fullName evidence="1">Uncharacterized protein</fullName>
    </submittedName>
</protein>
<name>A0A498LCT9_LABRO</name>
<evidence type="ECO:0000313" key="2">
    <source>
        <dbReference type="Proteomes" id="UP000290572"/>
    </source>
</evidence>
<accession>A0A498LCT9</accession>
<evidence type="ECO:0000313" key="1">
    <source>
        <dbReference type="EMBL" id="RXN06012.1"/>
    </source>
</evidence>
<keyword evidence="2" id="KW-1185">Reference proteome</keyword>
<organism evidence="1 2">
    <name type="scientific">Labeo rohita</name>
    <name type="common">Indian major carp</name>
    <name type="synonym">Cyprinus rohita</name>
    <dbReference type="NCBI Taxonomy" id="84645"/>
    <lineage>
        <taxon>Eukaryota</taxon>
        <taxon>Metazoa</taxon>
        <taxon>Chordata</taxon>
        <taxon>Craniata</taxon>
        <taxon>Vertebrata</taxon>
        <taxon>Euteleostomi</taxon>
        <taxon>Actinopterygii</taxon>
        <taxon>Neopterygii</taxon>
        <taxon>Teleostei</taxon>
        <taxon>Ostariophysi</taxon>
        <taxon>Cypriniformes</taxon>
        <taxon>Cyprinidae</taxon>
        <taxon>Labeoninae</taxon>
        <taxon>Labeonini</taxon>
        <taxon>Labeo</taxon>
    </lineage>
</organism>
<gene>
    <name evidence="1" type="ORF">ROHU_012493</name>
</gene>
<dbReference type="Proteomes" id="UP000290572">
    <property type="component" value="Unassembled WGS sequence"/>
</dbReference>
<dbReference type="EMBL" id="QBIY01013383">
    <property type="protein sequence ID" value="RXN06012.1"/>
    <property type="molecule type" value="Genomic_DNA"/>
</dbReference>
<proteinExistence type="predicted"/>